<protein>
    <submittedName>
        <fullName evidence="2">Uncharacterized protein</fullName>
    </submittedName>
</protein>
<feature type="compositionally biased region" description="Low complexity" evidence="1">
    <location>
        <begin position="515"/>
        <end position="561"/>
    </location>
</feature>
<sequence length="561" mass="57907">MPVVQKQVGTPSADTSAGATTETGGSNVQAQRKFEQLNVGPEQQSGTKLPMTDQPKAQQPKADQPMTDQPQANQPGPGQPQGERPSAEQPRSSEEEAERRRKHKLPATIIEPHGAEKGKGPCPSATIIKPGRRYMVEDAPIVFEKGCRPVTPVDAACLERVEAKAHLGGHIPKDSLAAAAESAVAANKLAGVIPAYLHGGAHASTAHCGGARILQPGNRYNYKEAPIVREDCYPVTPGWAACVEGEEMRTYGRVRPDSLAAAAMSAAHANVEAGVVPPEPAKCTHKTHAKHELEGKAALVEPHGGEKGSGGYPNATVLQAGHKYTVQDAPIVFANNGLPVTPSAAACLEKIKTERHGGNVPKGSLAAAAESAAHANVQAGIVPASPAKRTTPSLTPQELESKSGMPEAALIEPHGAEKGKGSQPNATVLQPGRRYTAEDAPIVFDKDGMPVTPTAAACLEKIESFSHPRGVIRKESLAAAAVSAAHANVQAGVVSAAPGTCNVMAYTKQQLEGKAAPQQPGGGPQQAQQAQQAAAQQAGGDMAGKQAAQAATAQQAAAVEE</sequence>
<feature type="compositionally biased region" description="Low complexity" evidence="1">
    <location>
        <begin position="53"/>
        <end position="90"/>
    </location>
</feature>
<comment type="caution">
    <text evidence="2">The sequence shown here is derived from an EMBL/GenBank/DDBJ whole genome shotgun (WGS) entry which is preliminary data.</text>
</comment>
<proteinExistence type="predicted"/>
<evidence type="ECO:0000256" key="1">
    <source>
        <dbReference type="SAM" id="MobiDB-lite"/>
    </source>
</evidence>
<dbReference type="EMBL" id="JALJOR010000001">
    <property type="protein sequence ID" value="KAK9828586.1"/>
    <property type="molecule type" value="Genomic_DNA"/>
</dbReference>
<dbReference type="AlphaFoldDB" id="A0AAW1R481"/>
<keyword evidence="3" id="KW-1185">Reference proteome</keyword>
<feature type="region of interest" description="Disordered" evidence="1">
    <location>
        <begin position="512"/>
        <end position="561"/>
    </location>
</feature>
<accession>A0AAW1R481</accession>
<evidence type="ECO:0000313" key="2">
    <source>
        <dbReference type="EMBL" id="KAK9828586.1"/>
    </source>
</evidence>
<dbReference type="Proteomes" id="UP001489004">
    <property type="component" value="Unassembled WGS sequence"/>
</dbReference>
<name>A0AAW1R481_9CHLO</name>
<evidence type="ECO:0000313" key="3">
    <source>
        <dbReference type="Proteomes" id="UP001489004"/>
    </source>
</evidence>
<feature type="compositionally biased region" description="Low complexity" evidence="1">
    <location>
        <begin position="12"/>
        <end position="26"/>
    </location>
</feature>
<reference evidence="2 3" key="1">
    <citation type="journal article" date="2024" name="Nat. Commun.">
        <title>Phylogenomics reveals the evolutionary origins of lichenization in chlorophyte algae.</title>
        <authorList>
            <person name="Puginier C."/>
            <person name="Libourel C."/>
            <person name="Otte J."/>
            <person name="Skaloud P."/>
            <person name="Haon M."/>
            <person name="Grisel S."/>
            <person name="Petersen M."/>
            <person name="Berrin J.G."/>
            <person name="Delaux P.M."/>
            <person name="Dal Grande F."/>
            <person name="Keller J."/>
        </authorList>
    </citation>
    <scope>NUCLEOTIDE SEQUENCE [LARGE SCALE GENOMIC DNA]</scope>
    <source>
        <strain evidence="2 3">SAG 2043</strain>
    </source>
</reference>
<organism evidence="2 3">
    <name type="scientific">[Myrmecia] bisecta</name>
    <dbReference type="NCBI Taxonomy" id="41462"/>
    <lineage>
        <taxon>Eukaryota</taxon>
        <taxon>Viridiplantae</taxon>
        <taxon>Chlorophyta</taxon>
        <taxon>core chlorophytes</taxon>
        <taxon>Trebouxiophyceae</taxon>
        <taxon>Trebouxiales</taxon>
        <taxon>Trebouxiaceae</taxon>
        <taxon>Myrmecia</taxon>
    </lineage>
</organism>
<gene>
    <name evidence="2" type="ORF">WJX72_000902</name>
</gene>
<feature type="region of interest" description="Disordered" evidence="1">
    <location>
        <begin position="1"/>
        <end position="123"/>
    </location>
</feature>